<dbReference type="GO" id="GO:0098552">
    <property type="term" value="C:side of membrane"/>
    <property type="evidence" value="ECO:0007669"/>
    <property type="project" value="UniProtKB-KW"/>
</dbReference>
<evidence type="ECO:0000256" key="6">
    <source>
        <dbReference type="ARBA" id="ARBA00022670"/>
    </source>
</evidence>
<evidence type="ECO:0000256" key="8">
    <source>
        <dbReference type="ARBA" id="ARBA00022723"/>
    </source>
</evidence>
<keyword evidence="19" id="KW-0732">Signal</keyword>
<dbReference type="CDD" id="cd09601">
    <property type="entry name" value="M1_APN-Q_like"/>
    <property type="match status" value="1"/>
</dbReference>
<evidence type="ECO:0000313" key="22">
    <source>
        <dbReference type="EMBL" id="KAJ8921411.1"/>
    </source>
</evidence>
<dbReference type="PANTHER" id="PTHR11533">
    <property type="entry name" value="PROTEASE M1 ZINC METALLOPROTEASE"/>
    <property type="match status" value="1"/>
</dbReference>
<keyword evidence="7" id="KW-0812">Transmembrane</keyword>
<dbReference type="InterPro" id="IPR014782">
    <property type="entry name" value="Peptidase_M1_dom"/>
</dbReference>
<organism evidence="22 23">
    <name type="scientific">Exocentrus adspersus</name>
    <dbReference type="NCBI Taxonomy" id="1586481"/>
    <lineage>
        <taxon>Eukaryota</taxon>
        <taxon>Metazoa</taxon>
        <taxon>Ecdysozoa</taxon>
        <taxon>Arthropoda</taxon>
        <taxon>Hexapoda</taxon>
        <taxon>Insecta</taxon>
        <taxon>Pterygota</taxon>
        <taxon>Neoptera</taxon>
        <taxon>Endopterygota</taxon>
        <taxon>Coleoptera</taxon>
        <taxon>Polyphaga</taxon>
        <taxon>Cucujiformia</taxon>
        <taxon>Chrysomeloidea</taxon>
        <taxon>Cerambycidae</taxon>
        <taxon>Lamiinae</taxon>
        <taxon>Acanthocinini</taxon>
        <taxon>Exocentrus</taxon>
    </lineage>
</organism>
<sequence length="397" mass="45715">MIRLTFFALTCVLVTSGYRLPRDVIPEHYKLEIFSYLGVKDNFDFDGKVWIQATCLHPTRNITLHSKNLELKEAEISVKDISSTDPKTVKISKIQQVKDDDFVVILLDEILSEDHKYEVYIPFKGKLDDGLAGFYRSSYYDKKKKEKVWLGVTQFEATSARMAFPCFDEPDMKATFDISIARKDGYKAISNMPLLQTEAVKEKEGWFWDRFDSSVPMSTYLVAYVVSDFDYKTGDPIENNNVTFRIWARKDALDQVDFAKEVGPKALDYYEKFFDVKYPLPKQDMVAIPDFSAGAMENWGLITYREAYLLYDPKVSSKTSQHSVASVIAHELAHQWFGNLVTMKWWTDLWLNEGFATYMASLAVDKLFPQWNSLQEEAAGNILSVFSFDSLRTSHPS</sequence>
<keyword evidence="15" id="KW-0325">Glycoprotein</keyword>
<dbReference type="GO" id="GO:0005615">
    <property type="term" value="C:extracellular space"/>
    <property type="evidence" value="ECO:0007669"/>
    <property type="project" value="TreeGrafter"/>
</dbReference>
<accession>A0AAV8W5L1</accession>
<evidence type="ECO:0000256" key="5">
    <source>
        <dbReference type="ARBA" id="ARBA00022622"/>
    </source>
</evidence>
<evidence type="ECO:0000256" key="16">
    <source>
        <dbReference type="ARBA" id="ARBA00023288"/>
    </source>
</evidence>
<evidence type="ECO:0000259" key="20">
    <source>
        <dbReference type="Pfam" id="PF01433"/>
    </source>
</evidence>
<dbReference type="GO" id="GO:0042277">
    <property type="term" value="F:peptide binding"/>
    <property type="evidence" value="ECO:0007669"/>
    <property type="project" value="TreeGrafter"/>
</dbReference>
<dbReference type="GO" id="GO:0006508">
    <property type="term" value="P:proteolysis"/>
    <property type="evidence" value="ECO:0007669"/>
    <property type="project" value="UniProtKB-KW"/>
</dbReference>
<keyword evidence="14" id="KW-0472">Membrane</keyword>
<dbReference type="Gene3D" id="1.10.390.10">
    <property type="entry name" value="Neutral Protease Domain 2"/>
    <property type="match status" value="1"/>
</dbReference>
<dbReference type="InterPro" id="IPR001930">
    <property type="entry name" value="Peptidase_M1"/>
</dbReference>
<protein>
    <recommendedName>
        <fullName evidence="24">Aminopeptidase N</fullName>
    </recommendedName>
</protein>
<dbReference type="AlphaFoldDB" id="A0AAV8W5L1"/>
<dbReference type="PRINTS" id="PR00756">
    <property type="entry name" value="ALADIPTASE"/>
</dbReference>
<keyword evidence="4" id="KW-0031">Aminopeptidase</keyword>
<dbReference type="Pfam" id="PF17900">
    <property type="entry name" value="Peptidase_M1_N"/>
    <property type="match status" value="1"/>
</dbReference>
<comment type="cofactor">
    <cofactor evidence="18">
        <name>Zn(2+)</name>
        <dbReference type="ChEBI" id="CHEBI:29105"/>
    </cofactor>
    <text evidence="18">Binds 1 zinc ion per subunit.</text>
</comment>
<evidence type="ECO:0000313" key="23">
    <source>
        <dbReference type="Proteomes" id="UP001159042"/>
    </source>
</evidence>
<dbReference type="GO" id="GO:0005886">
    <property type="term" value="C:plasma membrane"/>
    <property type="evidence" value="ECO:0007669"/>
    <property type="project" value="UniProtKB-SubCell"/>
</dbReference>
<dbReference type="EMBL" id="JANEYG010000010">
    <property type="protein sequence ID" value="KAJ8921411.1"/>
    <property type="molecule type" value="Genomic_DNA"/>
</dbReference>
<name>A0AAV8W5L1_9CUCU</name>
<evidence type="ECO:0000256" key="9">
    <source>
        <dbReference type="ARBA" id="ARBA00022801"/>
    </source>
</evidence>
<dbReference type="GO" id="GO:0005737">
    <property type="term" value="C:cytoplasm"/>
    <property type="evidence" value="ECO:0007669"/>
    <property type="project" value="TreeGrafter"/>
</dbReference>
<comment type="caution">
    <text evidence="22">The sequence shown here is derived from an EMBL/GenBank/DDBJ whole genome shotgun (WGS) entry which is preliminary data.</text>
</comment>
<gene>
    <name evidence="22" type="ORF">NQ315_003029</name>
</gene>
<dbReference type="PANTHER" id="PTHR11533:SF253">
    <property type="entry name" value="AMINOPEPTIDASE-RELATED"/>
    <property type="match status" value="1"/>
</dbReference>
<keyword evidence="9" id="KW-0378">Hydrolase</keyword>
<evidence type="ECO:0000256" key="7">
    <source>
        <dbReference type="ARBA" id="ARBA00022692"/>
    </source>
</evidence>
<dbReference type="Pfam" id="PF01433">
    <property type="entry name" value="Peptidase_M1"/>
    <property type="match status" value="1"/>
</dbReference>
<keyword evidence="6" id="KW-0645">Protease</keyword>
<evidence type="ECO:0000256" key="18">
    <source>
        <dbReference type="PIRSR" id="PIRSR634016-3"/>
    </source>
</evidence>
<evidence type="ECO:0000256" key="3">
    <source>
        <dbReference type="ARBA" id="ARBA00010136"/>
    </source>
</evidence>
<evidence type="ECO:0000256" key="14">
    <source>
        <dbReference type="ARBA" id="ARBA00023136"/>
    </source>
</evidence>
<keyword evidence="10 18" id="KW-0862">Zinc</keyword>
<feature type="chain" id="PRO_5043765258" description="Aminopeptidase N" evidence="19">
    <location>
        <begin position="18"/>
        <end position="397"/>
    </location>
</feature>
<feature type="binding site" evidence="18">
    <location>
        <position position="330"/>
    </location>
    <ligand>
        <name>Zn(2+)</name>
        <dbReference type="ChEBI" id="CHEBI:29105"/>
        <note>catalytic</note>
    </ligand>
</feature>
<comment type="similarity">
    <text evidence="3">Belongs to the peptidase M1 family.</text>
</comment>
<keyword evidence="8 18" id="KW-0479">Metal-binding</keyword>
<feature type="binding site" evidence="18">
    <location>
        <position position="334"/>
    </location>
    <ligand>
        <name>Zn(2+)</name>
        <dbReference type="ChEBI" id="CHEBI:29105"/>
        <note>catalytic</note>
    </ligand>
</feature>
<feature type="domain" description="Aminopeptidase N-like N-terminal" evidence="21">
    <location>
        <begin position="26"/>
        <end position="221"/>
    </location>
</feature>
<keyword evidence="11" id="KW-0735">Signal-anchor</keyword>
<dbReference type="Proteomes" id="UP001159042">
    <property type="component" value="Unassembled WGS sequence"/>
</dbReference>
<dbReference type="GO" id="GO:0043171">
    <property type="term" value="P:peptide catabolic process"/>
    <property type="evidence" value="ECO:0007669"/>
    <property type="project" value="TreeGrafter"/>
</dbReference>
<evidence type="ECO:0000256" key="2">
    <source>
        <dbReference type="ARBA" id="ARBA00004609"/>
    </source>
</evidence>
<keyword evidence="12" id="KW-1133">Transmembrane helix</keyword>
<evidence type="ECO:0000256" key="1">
    <source>
        <dbReference type="ARBA" id="ARBA00004606"/>
    </source>
</evidence>
<dbReference type="Gene3D" id="2.60.40.1730">
    <property type="entry name" value="tricorn interacting facor f3 domain"/>
    <property type="match status" value="1"/>
</dbReference>
<evidence type="ECO:0000256" key="17">
    <source>
        <dbReference type="PIRSR" id="PIRSR634016-1"/>
    </source>
</evidence>
<feature type="binding site" evidence="18">
    <location>
        <position position="353"/>
    </location>
    <ligand>
        <name>Zn(2+)</name>
        <dbReference type="ChEBI" id="CHEBI:29105"/>
        <note>catalytic</note>
    </ligand>
</feature>
<dbReference type="InterPro" id="IPR042097">
    <property type="entry name" value="Aminopeptidase_N-like_N_sf"/>
</dbReference>
<proteinExistence type="inferred from homology"/>
<evidence type="ECO:0000256" key="15">
    <source>
        <dbReference type="ARBA" id="ARBA00023180"/>
    </source>
</evidence>
<evidence type="ECO:0000256" key="13">
    <source>
        <dbReference type="ARBA" id="ARBA00023049"/>
    </source>
</evidence>
<dbReference type="InterPro" id="IPR034016">
    <property type="entry name" value="M1_APN-typ"/>
</dbReference>
<evidence type="ECO:0000256" key="12">
    <source>
        <dbReference type="ARBA" id="ARBA00022989"/>
    </source>
</evidence>
<keyword evidence="23" id="KW-1185">Reference proteome</keyword>
<dbReference type="FunFam" id="2.60.40.1730:FF:000012">
    <property type="entry name" value="Aminopeptidase N"/>
    <property type="match status" value="1"/>
</dbReference>
<dbReference type="InterPro" id="IPR045357">
    <property type="entry name" value="Aminopeptidase_N-like_N"/>
</dbReference>
<feature type="signal peptide" evidence="19">
    <location>
        <begin position="1"/>
        <end position="17"/>
    </location>
</feature>
<evidence type="ECO:0000256" key="11">
    <source>
        <dbReference type="ARBA" id="ARBA00022968"/>
    </source>
</evidence>
<evidence type="ECO:0000256" key="4">
    <source>
        <dbReference type="ARBA" id="ARBA00022438"/>
    </source>
</evidence>
<evidence type="ECO:0000256" key="19">
    <source>
        <dbReference type="SAM" id="SignalP"/>
    </source>
</evidence>
<keyword evidence="5" id="KW-0336">GPI-anchor</keyword>
<dbReference type="InterPro" id="IPR027268">
    <property type="entry name" value="Peptidase_M4/M1_CTD_sf"/>
</dbReference>
<feature type="domain" description="Peptidase M1 membrane alanine aminopeptidase" evidence="20">
    <location>
        <begin position="258"/>
        <end position="396"/>
    </location>
</feature>
<evidence type="ECO:0008006" key="24">
    <source>
        <dbReference type="Google" id="ProtNLM"/>
    </source>
</evidence>
<evidence type="ECO:0000259" key="21">
    <source>
        <dbReference type="Pfam" id="PF17900"/>
    </source>
</evidence>
<dbReference type="InterPro" id="IPR050344">
    <property type="entry name" value="Peptidase_M1_aminopeptidases"/>
</dbReference>
<keyword evidence="13" id="KW-0482">Metalloprotease</keyword>
<comment type="subcellular location">
    <subcellularLocation>
        <location evidence="2">Cell membrane</location>
        <topology evidence="2">Lipid-anchor</topology>
        <topology evidence="2">GPI-anchor</topology>
    </subcellularLocation>
    <subcellularLocation>
        <location evidence="1">Membrane</location>
        <topology evidence="1">Single-pass type II membrane protein</topology>
    </subcellularLocation>
</comment>
<reference evidence="22 23" key="1">
    <citation type="journal article" date="2023" name="Insect Mol. Biol.">
        <title>Genome sequencing provides insights into the evolution of gene families encoding plant cell wall-degrading enzymes in longhorned beetles.</title>
        <authorList>
            <person name="Shin N.R."/>
            <person name="Okamura Y."/>
            <person name="Kirsch R."/>
            <person name="Pauchet Y."/>
        </authorList>
    </citation>
    <scope>NUCLEOTIDE SEQUENCE [LARGE SCALE GENOMIC DNA]</scope>
    <source>
        <strain evidence="22">EAD_L_NR</strain>
    </source>
</reference>
<dbReference type="GO" id="GO:0070006">
    <property type="term" value="F:metalloaminopeptidase activity"/>
    <property type="evidence" value="ECO:0007669"/>
    <property type="project" value="TreeGrafter"/>
</dbReference>
<dbReference type="SUPFAM" id="SSF63737">
    <property type="entry name" value="Leukotriene A4 hydrolase N-terminal domain"/>
    <property type="match status" value="1"/>
</dbReference>
<feature type="active site" description="Proton acceptor" evidence="17">
    <location>
        <position position="331"/>
    </location>
</feature>
<dbReference type="GO" id="GO:0008270">
    <property type="term" value="F:zinc ion binding"/>
    <property type="evidence" value="ECO:0007669"/>
    <property type="project" value="InterPro"/>
</dbReference>
<dbReference type="SUPFAM" id="SSF55486">
    <property type="entry name" value="Metalloproteases ('zincins'), catalytic domain"/>
    <property type="match status" value="1"/>
</dbReference>
<dbReference type="FunFam" id="1.10.390.10:FF:000006">
    <property type="entry name" value="Puromycin-sensitive aminopeptidase"/>
    <property type="match status" value="1"/>
</dbReference>
<keyword evidence="16" id="KW-0449">Lipoprotein</keyword>
<evidence type="ECO:0000256" key="10">
    <source>
        <dbReference type="ARBA" id="ARBA00022833"/>
    </source>
</evidence>